<reference evidence="3" key="1">
    <citation type="submission" date="2013-09" db="EMBL/GenBank/DDBJ databases">
        <authorList>
            <person name="Zeng Z."/>
            <person name="Chen C."/>
        </authorList>
    </citation>
    <scope>NUCLEOTIDE SEQUENCE [LARGE SCALE GENOMIC DNA]</scope>
    <source>
        <strain evidence="3">DK69</strain>
    </source>
</reference>
<organism evidence="2 3">
    <name type="scientific">Flavobacterium enshiense DK69</name>
    <dbReference type="NCBI Taxonomy" id="1107311"/>
    <lineage>
        <taxon>Bacteria</taxon>
        <taxon>Pseudomonadati</taxon>
        <taxon>Bacteroidota</taxon>
        <taxon>Flavobacteriia</taxon>
        <taxon>Flavobacteriales</taxon>
        <taxon>Flavobacteriaceae</taxon>
        <taxon>Flavobacterium</taxon>
    </lineage>
</organism>
<proteinExistence type="predicted"/>
<feature type="chain" id="PRO_5004750424" description="Nicotinate-nucleotide adenylyltransferase" evidence="1">
    <location>
        <begin position="22"/>
        <end position="178"/>
    </location>
</feature>
<dbReference type="RefSeq" id="WP_023574879.1">
    <property type="nucleotide sequence ID" value="NZ_AVCS01000028.1"/>
</dbReference>
<comment type="caution">
    <text evidence="2">The sequence shown here is derived from an EMBL/GenBank/DDBJ whole genome shotgun (WGS) entry which is preliminary data.</text>
</comment>
<dbReference type="STRING" id="1107311.Q767_08750"/>
<evidence type="ECO:0008006" key="4">
    <source>
        <dbReference type="Google" id="ProtNLM"/>
    </source>
</evidence>
<dbReference type="Gene3D" id="3.10.450.360">
    <property type="match status" value="1"/>
</dbReference>
<dbReference type="EMBL" id="JRLZ01000008">
    <property type="protein sequence ID" value="KGO95770.1"/>
    <property type="molecule type" value="Genomic_DNA"/>
</dbReference>
<evidence type="ECO:0000256" key="1">
    <source>
        <dbReference type="SAM" id="SignalP"/>
    </source>
</evidence>
<dbReference type="Proteomes" id="UP000030149">
    <property type="component" value="Unassembled WGS sequence"/>
</dbReference>
<dbReference type="eggNOG" id="ENOG5032TYT">
    <property type="taxonomic scope" value="Bacteria"/>
</dbReference>
<evidence type="ECO:0000313" key="2">
    <source>
        <dbReference type="EMBL" id="KGO95770.1"/>
    </source>
</evidence>
<sequence>MKSIIYLLVSVAFAFTGYSQVKTTSAPAEGTMETKKLPEMVIKRAGTDFSVYLPEYENQDEKIKSLQEAFIAYDLGKDYEGHENYLVTMKVKDGSLAATYDENGKLMSVVEKYNNVKLPSAVIYNVYKTYPGWKIVNDKYLYSQEDGDIKKKQYNIQLAKGDETKKIVVNSKGDILKG</sequence>
<dbReference type="OrthoDB" id="1428473at2"/>
<evidence type="ECO:0000313" key="3">
    <source>
        <dbReference type="Proteomes" id="UP000030149"/>
    </source>
</evidence>
<dbReference type="SUPFAM" id="SSF160574">
    <property type="entry name" value="BT0923-like"/>
    <property type="match status" value="1"/>
</dbReference>
<dbReference type="AlphaFoldDB" id="V6S138"/>
<name>V6S138_9FLAO</name>
<reference evidence="2 3" key="2">
    <citation type="journal article" date="2015" name="Stand. Genomic Sci.">
        <title>High quality draft genomic sequence of Flavobacterium enshiense DK69(T) and comparison among Flavobacterium genomes.</title>
        <authorList>
            <person name="Zeng Z."/>
            <person name="Chen C."/>
            <person name="Du H."/>
            <person name="Wang G."/>
            <person name="Li M."/>
        </authorList>
    </citation>
    <scope>NUCLEOTIDE SEQUENCE [LARGE SCALE GENOMIC DNA]</scope>
    <source>
        <strain evidence="2 3">DK69</strain>
    </source>
</reference>
<dbReference type="PATRIC" id="fig|1107311.3.peg.2889"/>
<keyword evidence="1" id="KW-0732">Signal</keyword>
<accession>V6S138</accession>
<feature type="signal peptide" evidence="1">
    <location>
        <begin position="1"/>
        <end position="21"/>
    </location>
</feature>
<protein>
    <recommendedName>
        <fullName evidence="4">Nicotinate-nucleotide adenylyltransferase</fullName>
    </recommendedName>
</protein>
<keyword evidence="3" id="KW-1185">Reference proteome</keyword>
<gene>
    <name evidence="2" type="ORF">Q767_08750</name>
</gene>